<evidence type="ECO:0000313" key="2">
    <source>
        <dbReference type="Proteomes" id="UP001652660"/>
    </source>
</evidence>
<dbReference type="GeneID" id="113688890"/>
<proteinExistence type="predicted"/>
<gene>
    <name evidence="3" type="primary">LOC113688890</name>
</gene>
<reference evidence="3" key="2">
    <citation type="submission" date="2025-08" db="UniProtKB">
        <authorList>
            <consortium name="RefSeq"/>
        </authorList>
    </citation>
    <scope>IDENTIFICATION</scope>
    <source>
        <tissue evidence="3">Leaves</tissue>
    </source>
</reference>
<evidence type="ECO:0000313" key="3">
    <source>
        <dbReference type="RefSeq" id="XP_027062511.1"/>
    </source>
</evidence>
<dbReference type="InterPro" id="IPR014002">
    <property type="entry name" value="Agenet_dom_plant"/>
</dbReference>
<dbReference type="Proteomes" id="UP001652660">
    <property type="component" value="Chromosome 5c"/>
</dbReference>
<name>A0A6P6S9I8_COFAR</name>
<dbReference type="PANTHER" id="PTHR31917">
    <property type="entry name" value="AGENET DOMAIN-CONTAINING PROTEIN-RELATED"/>
    <property type="match status" value="1"/>
</dbReference>
<dbReference type="OrthoDB" id="938602at2759"/>
<keyword evidence="2" id="KW-1185">Reference proteome</keyword>
<reference evidence="2" key="1">
    <citation type="journal article" date="2025" name="Foods">
        <title>Unveiling the Microbial Signatures of Arabica Coffee Cherries: Insights into Ripeness Specific Diversity, Functional Traits, and Implications for Quality and Safety.</title>
        <authorList>
            <consortium name="RefSeq"/>
            <person name="Tenea G.N."/>
            <person name="Cifuentes V."/>
            <person name="Reyes P."/>
            <person name="Cevallos-Vallejos M."/>
        </authorList>
    </citation>
    <scope>NUCLEOTIDE SEQUENCE [LARGE SCALE GENOMIC DNA]</scope>
</reference>
<organism evidence="2 3">
    <name type="scientific">Coffea arabica</name>
    <name type="common">Arabian coffee</name>
    <dbReference type="NCBI Taxonomy" id="13443"/>
    <lineage>
        <taxon>Eukaryota</taxon>
        <taxon>Viridiplantae</taxon>
        <taxon>Streptophyta</taxon>
        <taxon>Embryophyta</taxon>
        <taxon>Tracheophyta</taxon>
        <taxon>Spermatophyta</taxon>
        <taxon>Magnoliopsida</taxon>
        <taxon>eudicotyledons</taxon>
        <taxon>Gunneridae</taxon>
        <taxon>Pentapetalae</taxon>
        <taxon>asterids</taxon>
        <taxon>lamiids</taxon>
        <taxon>Gentianales</taxon>
        <taxon>Rubiaceae</taxon>
        <taxon>Ixoroideae</taxon>
        <taxon>Gardenieae complex</taxon>
        <taxon>Bertiereae - Coffeeae clade</taxon>
        <taxon>Coffeeae</taxon>
        <taxon>Coffea</taxon>
    </lineage>
</organism>
<dbReference type="RefSeq" id="XP_027062511.1">
    <property type="nucleotide sequence ID" value="XM_027206710.2"/>
</dbReference>
<feature type="domain" description="Agenet" evidence="1">
    <location>
        <begin position="1"/>
        <end position="69"/>
    </location>
</feature>
<accession>A0A6P6S9I8</accession>
<dbReference type="PANTHER" id="PTHR31917:SF148">
    <property type="entry name" value="DUF724 DOMAIN-CONTAINING PROTEIN 2"/>
    <property type="match status" value="1"/>
</dbReference>
<sequence length="148" mass="17426">MAFHRGDQVEIMSKEEGFQGSYFHATVVTKLEMDEYIVQFKTLLEDDKPAPLRQVHTLDEIRPIPPEIPRKKFYVKQKVDAYEGDGWWVGIITGIEEAESEEEFKYTVRFQTTGEQRSFKLENLRVHQEWVNGNWIFSKRGRKKKGTA</sequence>
<protein>
    <submittedName>
        <fullName evidence="3">Protein AGENET DOMAIN (AGD)-CONTAINING P1-like</fullName>
    </submittedName>
</protein>
<dbReference type="InterPro" id="IPR008395">
    <property type="entry name" value="Agenet-like_dom"/>
</dbReference>
<dbReference type="Gene3D" id="2.30.30.140">
    <property type="match status" value="1"/>
</dbReference>
<dbReference type="Pfam" id="PF05641">
    <property type="entry name" value="Agenet"/>
    <property type="match status" value="1"/>
</dbReference>
<feature type="domain" description="Agenet" evidence="1">
    <location>
        <begin position="71"/>
        <end position="132"/>
    </location>
</feature>
<dbReference type="SMART" id="SM00743">
    <property type="entry name" value="Agenet"/>
    <property type="match status" value="2"/>
</dbReference>
<dbReference type="CDD" id="cd20405">
    <property type="entry name" value="Tudor_Agenet_AtDUF_rpt1_3"/>
    <property type="match status" value="1"/>
</dbReference>
<evidence type="ECO:0000259" key="1">
    <source>
        <dbReference type="SMART" id="SM00743"/>
    </source>
</evidence>
<dbReference type="AlphaFoldDB" id="A0A6P6S9I8"/>